<dbReference type="EnsemblPlants" id="MELO3C035401.2.1">
    <property type="protein sequence ID" value="MELO3C035401.2.1"/>
    <property type="gene ID" value="MELO3C035401.2"/>
</dbReference>
<dbReference type="Gramene" id="MELO3C035401.2.1">
    <property type="protein sequence ID" value="MELO3C035401.2.1"/>
    <property type="gene ID" value="MELO3C035401.2"/>
</dbReference>
<reference evidence="1" key="1">
    <citation type="submission" date="2023-03" db="UniProtKB">
        <authorList>
            <consortium name="EnsemblPlants"/>
        </authorList>
    </citation>
    <scope>IDENTIFICATION</scope>
</reference>
<organism evidence="1">
    <name type="scientific">Cucumis melo</name>
    <name type="common">Muskmelon</name>
    <dbReference type="NCBI Taxonomy" id="3656"/>
    <lineage>
        <taxon>Eukaryota</taxon>
        <taxon>Viridiplantae</taxon>
        <taxon>Streptophyta</taxon>
        <taxon>Embryophyta</taxon>
        <taxon>Tracheophyta</taxon>
        <taxon>Spermatophyta</taxon>
        <taxon>Magnoliopsida</taxon>
        <taxon>eudicotyledons</taxon>
        <taxon>Gunneridae</taxon>
        <taxon>Pentapetalae</taxon>
        <taxon>rosids</taxon>
        <taxon>fabids</taxon>
        <taxon>Cucurbitales</taxon>
        <taxon>Cucurbitaceae</taxon>
        <taxon>Benincaseae</taxon>
        <taxon>Cucumis</taxon>
    </lineage>
</organism>
<sequence>MLEACLENFQMGLVNLRETMEILQTKTSYDVEQLPIANVVNLAVECFDDFESNSCPS</sequence>
<protein>
    <submittedName>
        <fullName evidence="1">Uncharacterized protein</fullName>
    </submittedName>
</protein>
<evidence type="ECO:0000313" key="1">
    <source>
        <dbReference type="EnsemblPlants" id="MELO3C035401.2.1"/>
    </source>
</evidence>
<proteinExistence type="predicted"/>
<name>A0A9I9ELH1_CUCME</name>
<accession>A0A9I9ELH1</accession>
<dbReference type="AlphaFoldDB" id="A0A9I9ELH1"/>